<evidence type="ECO:0000259" key="8">
    <source>
        <dbReference type="PROSITE" id="PS50011"/>
    </source>
</evidence>
<keyword evidence="7" id="KW-1133">Transmembrane helix</keyword>
<dbReference type="PROSITE" id="PS00108">
    <property type="entry name" value="PROTEIN_KINASE_ST"/>
    <property type="match status" value="1"/>
</dbReference>
<dbReference type="Pfam" id="PF19160">
    <property type="entry name" value="SPARK"/>
    <property type="match status" value="1"/>
</dbReference>
<dbReference type="PANTHER" id="PTHR47989">
    <property type="entry name" value="OS01G0750732 PROTEIN"/>
    <property type="match status" value="1"/>
</dbReference>
<protein>
    <recommendedName>
        <fullName evidence="8">Protein kinase domain-containing protein</fullName>
    </recommendedName>
</protein>
<keyword evidence="5 6" id="KW-0067">ATP-binding</keyword>
<dbReference type="InterPro" id="IPR011009">
    <property type="entry name" value="Kinase-like_dom_sf"/>
</dbReference>
<dbReference type="Gene3D" id="3.30.200.20">
    <property type="entry name" value="Phosphorylase Kinase, domain 1"/>
    <property type="match status" value="1"/>
</dbReference>
<evidence type="ECO:0000256" key="2">
    <source>
        <dbReference type="ARBA" id="ARBA00022679"/>
    </source>
</evidence>
<dbReference type="Proteomes" id="UP001497522">
    <property type="component" value="Chromosome 8"/>
</dbReference>
<dbReference type="InterPro" id="IPR017441">
    <property type="entry name" value="Protein_kinase_ATP_BS"/>
</dbReference>
<dbReference type="EMBL" id="OZ023709">
    <property type="protein sequence ID" value="CAK9880774.1"/>
    <property type="molecule type" value="Genomic_DNA"/>
</dbReference>
<proteinExistence type="predicted"/>
<organism evidence="9 10">
    <name type="scientific">Sphagnum jensenii</name>
    <dbReference type="NCBI Taxonomy" id="128206"/>
    <lineage>
        <taxon>Eukaryota</taxon>
        <taxon>Viridiplantae</taxon>
        <taxon>Streptophyta</taxon>
        <taxon>Embryophyta</taxon>
        <taxon>Bryophyta</taxon>
        <taxon>Sphagnophytina</taxon>
        <taxon>Sphagnopsida</taxon>
        <taxon>Sphagnales</taxon>
        <taxon>Sphagnaceae</taxon>
        <taxon>Sphagnum</taxon>
    </lineage>
</organism>
<sequence length="639" mass="69645">MMMIRKKGIGSFLLVVITKVLVLWACVVMAAAVQAVTTGAQGNCPLNFTVLSNFPYVAQQVTLPISHVQCLILLNVLEMVLSEYLKQTNFFLIPANTTADCSLAFHSELVSLGAAANIDFETSCLFNFSDLARGQDNCQGIQQVSDLKHLVHPGNLTGVTQSCEGVLANANGDTVLCSGCIRSVSTLALDLQSAANRSQVGCQNYSSMYAAGLVNSAGPLDPYTARCLFYLLNSTQNSHRNLTVLYIVVGVVAVAILTISISLFFYFRLQKRRRKEQKAFIKHTTDLLEGSMNSDGGLVWFTMDDIKAATHNFSRGAIIGSGGFGNVYKGVLKSGSEIAVKCFKNCSPAGDAEFVHEVEMISSVRHRNLVALKGCCVGSGGVVEGHQRIIILDFMRNGSLKDYLFNPNKPSLDWPTRKQIAIGMARGIAYLHYGAQPAIIHRDIKASNILLDEKFEAHVADFGLAKFTPEGQTHITTRVAGTFGYVSPEYALYGQVTEKSDVYSFGVVLLELISARAAVNSTLVGMTLITDWAWALVKSGNWTQILDERMENEGSGEDIERLISIALLCAHPHVAYRPTMSDALKFLEDNQPLPPIPDRPLPLTSEREEIESAMGSTGQLFSDGGFQSFTSSFEMNLVR</sequence>
<keyword evidence="7" id="KW-0472">Membrane</keyword>
<dbReference type="InterPro" id="IPR043891">
    <property type="entry name" value="SPARK"/>
</dbReference>
<keyword evidence="10" id="KW-1185">Reference proteome</keyword>
<dbReference type="InterPro" id="IPR001245">
    <property type="entry name" value="Ser-Thr/Tyr_kinase_cat_dom"/>
</dbReference>
<reference evidence="9" key="1">
    <citation type="submission" date="2024-03" db="EMBL/GenBank/DDBJ databases">
        <authorList>
            <consortium name="ELIXIR-Norway"/>
            <consortium name="Elixir Norway"/>
        </authorList>
    </citation>
    <scope>NUCLEOTIDE SEQUENCE</scope>
</reference>
<keyword evidence="1" id="KW-0723">Serine/threonine-protein kinase</keyword>
<dbReference type="PROSITE" id="PS00107">
    <property type="entry name" value="PROTEIN_KINASE_ATP"/>
    <property type="match status" value="1"/>
</dbReference>
<feature type="transmembrane region" description="Helical" evidence="7">
    <location>
        <begin position="244"/>
        <end position="267"/>
    </location>
</feature>
<dbReference type="Pfam" id="PF07714">
    <property type="entry name" value="PK_Tyr_Ser-Thr"/>
    <property type="match status" value="1"/>
</dbReference>
<dbReference type="SMART" id="SM00220">
    <property type="entry name" value="S_TKc"/>
    <property type="match status" value="1"/>
</dbReference>
<evidence type="ECO:0000313" key="9">
    <source>
        <dbReference type="EMBL" id="CAK9880774.1"/>
    </source>
</evidence>
<keyword evidence="3 6" id="KW-0547">Nucleotide-binding</keyword>
<dbReference type="PANTHER" id="PTHR47989:SF62">
    <property type="entry name" value="OS05G0423500 PROTEIN"/>
    <property type="match status" value="1"/>
</dbReference>
<evidence type="ECO:0000256" key="4">
    <source>
        <dbReference type="ARBA" id="ARBA00022777"/>
    </source>
</evidence>
<dbReference type="Gene3D" id="1.10.510.10">
    <property type="entry name" value="Transferase(Phosphotransferase) domain 1"/>
    <property type="match status" value="1"/>
</dbReference>
<feature type="binding site" evidence="6">
    <location>
        <position position="341"/>
    </location>
    <ligand>
        <name>ATP</name>
        <dbReference type="ChEBI" id="CHEBI:30616"/>
    </ligand>
</feature>
<evidence type="ECO:0000256" key="1">
    <source>
        <dbReference type="ARBA" id="ARBA00022527"/>
    </source>
</evidence>
<dbReference type="SUPFAM" id="SSF56112">
    <property type="entry name" value="Protein kinase-like (PK-like)"/>
    <property type="match status" value="1"/>
</dbReference>
<keyword evidence="4" id="KW-0418">Kinase</keyword>
<dbReference type="PROSITE" id="PS50011">
    <property type="entry name" value="PROTEIN_KINASE_DOM"/>
    <property type="match status" value="1"/>
</dbReference>
<evidence type="ECO:0000256" key="7">
    <source>
        <dbReference type="SAM" id="Phobius"/>
    </source>
</evidence>
<feature type="domain" description="Protein kinase" evidence="8">
    <location>
        <begin position="313"/>
        <end position="594"/>
    </location>
</feature>
<name>A0ABP1BWI5_9BRYO</name>
<accession>A0ABP1BWI5</accession>
<keyword evidence="2" id="KW-0808">Transferase</keyword>
<dbReference type="InterPro" id="IPR000719">
    <property type="entry name" value="Prot_kinase_dom"/>
</dbReference>
<dbReference type="CDD" id="cd14066">
    <property type="entry name" value="STKc_IRAK"/>
    <property type="match status" value="1"/>
</dbReference>
<evidence type="ECO:0000313" key="10">
    <source>
        <dbReference type="Proteomes" id="UP001497522"/>
    </source>
</evidence>
<evidence type="ECO:0000256" key="3">
    <source>
        <dbReference type="ARBA" id="ARBA00022741"/>
    </source>
</evidence>
<evidence type="ECO:0000256" key="5">
    <source>
        <dbReference type="ARBA" id="ARBA00022840"/>
    </source>
</evidence>
<gene>
    <name evidence="9" type="ORF">CSSPJE1EN2_LOCUS22173</name>
</gene>
<evidence type="ECO:0000256" key="6">
    <source>
        <dbReference type="PROSITE-ProRule" id="PRU10141"/>
    </source>
</evidence>
<keyword evidence="7" id="KW-0812">Transmembrane</keyword>
<dbReference type="InterPro" id="IPR008271">
    <property type="entry name" value="Ser/Thr_kinase_AS"/>
</dbReference>